<feature type="transmembrane region" description="Helical" evidence="8">
    <location>
        <begin position="173"/>
        <end position="191"/>
    </location>
</feature>
<sequence length="249" mass="25512">MSPEILLLALGAAVAGFVQGISGFAFGMVAMSFWVWGIAPNVAAVMTVFGGLTGQLLSAATARRGLNLPLLAPFLVGGAIGVPIGVLILPHLNAAHFKLVLGSLLLVFCPAMLFAPRLPALRWGGRAGDGLVGVLGGVMGGIGGFTGVAPALWCTLRGYDKEVSRTVLQNFNLAALAAAFVAMVVSGAVHLDMLPKFAVIAPAMVIPTLLGSRIYVGLSPLAFRRVVLSLLSLSGLTMLLASLGTLLRG</sequence>
<dbReference type="PANTHER" id="PTHR30269:SF37">
    <property type="entry name" value="MEMBRANE TRANSPORTER PROTEIN"/>
    <property type="match status" value="1"/>
</dbReference>
<evidence type="ECO:0000313" key="10">
    <source>
        <dbReference type="Proteomes" id="UP001500279"/>
    </source>
</evidence>
<evidence type="ECO:0000256" key="7">
    <source>
        <dbReference type="ARBA" id="ARBA00023136"/>
    </source>
</evidence>
<feature type="transmembrane region" description="Helical" evidence="8">
    <location>
        <begin position="66"/>
        <end position="89"/>
    </location>
</feature>
<dbReference type="EMBL" id="BAAAEW010000033">
    <property type="protein sequence ID" value="GAA0762504.1"/>
    <property type="molecule type" value="Genomic_DNA"/>
</dbReference>
<reference evidence="9 10" key="1">
    <citation type="journal article" date="2019" name="Int. J. Syst. Evol. Microbiol.">
        <title>The Global Catalogue of Microorganisms (GCM) 10K type strain sequencing project: providing services to taxonomists for standard genome sequencing and annotation.</title>
        <authorList>
            <consortium name="The Broad Institute Genomics Platform"/>
            <consortium name="The Broad Institute Genome Sequencing Center for Infectious Disease"/>
            <person name="Wu L."/>
            <person name="Ma J."/>
        </authorList>
    </citation>
    <scope>NUCLEOTIDE SEQUENCE [LARGE SCALE GENOMIC DNA]</scope>
    <source>
        <strain evidence="9 10">JCM 15503</strain>
    </source>
</reference>
<evidence type="ECO:0000256" key="4">
    <source>
        <dbReference type="ARBA" id="ARBA00022475"/>
    </source>
</evidence>
<dbReference type="RefSeq" id="WP_141288206.1">
    <property type="nucleotide sequence ID" value="NZ_BAAAEW010000033.1"/>
</dbReference>
<keyword evidence="3" id="KW-0813">Transport</keyword>
<organism evidence="9 10">
    <name type="scientific">Ideonella azotifigens</name>
    <dbReference type="NCBI Taxonomy" id="513160"/>
    <lineage>
        <taxon>Bacteria</taxon>
        <taxon>Pseudomonadati</taxon>
        <taxon>Pseudomonadota</taxon>
        <taxon>Betaproteobacteria</taxon>
        <taxon>Burkholderiales</taxon>
        <taxon>Sphaerotilaceae</taxon>
        <taxon>Ideonella</taxon>
    </lineage>
</organism>
<feature type="transmembrane region" description="Helical" evidence="8">
    <location>
        <begin position="127"/>
        <end position="153"/>
    </location>
</feature>
<evidence type="ECO:0000256" key="8">
    <source>
        <dbReference type="RuleBase" id="RU363041"/>
    </source>
</evidence>
<feature type="transmembrane region" description="Helical" evidence="8">
    <location>
        <begin position="95"/>
        <end position="115"/>
    </location>
</feature>
<evidence type="ECO:0000313" key="9">
    <source>
        <dbReference type="EMBL" id="GAA0762504.1"/>
    </source>
</evidence>
<proteinExistence type="inferred from homology"/>
<dbReference type="InterPro" id="IPR052017">
    <property type="entry name" value="TSUP"/>
</dbReference>
<keyword evidence="5 8" id="KW-0812">Transmembrane</keyword>
<protein>
    <recommendedName>
        <fullName evidence="8">Probable membrane transporter protein</fullName>
    </recommendedName>
</protein>
<keyword evidence="7 8" id="KW-0472">Membrane</keyword>
<feature type="transmembrane region" description="Helical" evidence="8">
    <location>
        <begin position="33"/>
        <end position="54"/>
    </location>
</feature>
<dbReference type="Pfam" id="PF01925">
    <property type="entry name" value="TauE"/>
    <property type="match status" value="1"/>
</dbReference>
<evidence type="ECO:0000256" key="1">
    <source>
        <dbReference type="ARBA" id="ARBA00004651"/>
    </source>
</evidence>
<accession>A0ABN1KCL6</accession>
<dbReference type="PANTHER" id="PTHR30269">
    <property type="entry name" value="TRANSMEMBRANE PROTEIN YFCA"/>
    <property type="match status" value="1"/>
</dbReference>
<feature type="transmembrane region" description="Helical" evidence="8">
    <location>
        <begin position="198"/>
        <end position="216"/>
    </location>
</feature>
<evidence type="ECO:0000256" key="6">
    <source>
        <dbReference type="ARBA" id="ARBA00022989"/>
    </source>
</evidence>
<evidence type="ECO:0000256" key="5">
    <source>
        <dbReference type="ARBA" id="ARBA00022692"/>
    </source>
</evidence>
<dbReference type="Proteomes" id="UP001500279">
    <property type="component" value="Unassembled WGS sequence"/>
</dbReference>
<evidence type="ECO:0000256" key="2">
    <source>
        <dbReference type="ARBA" id="ARBA00009142"/>
    </source>
</evidence>
<dbReference type="InterPro" id="IPR002781">
    <property type="entry name" value="TM_pro_TauE-like"/>
</dbReference>
<keyword evidence="4 8" id="KW-1003">Cell membrane</keyword>
<feature type="transmembrane region" description="Helical" evidence="8">
    <location>
        <begin position="222"/>
        <end position="247"/>
    </location>
</feature>
<evidence type="ECO:0000256" key="3">
    <source>
        <dbReference type="ARBA" id="ARBA00022448"/>
    </source>
</evidence>
<keyword evidence="10" id="KW-1185">Reference proteome</keyword>
<comment type="similarity">
    <text evidence="2 8">Belongs to the 4-toluene sulfonate uptake permease (TSUP) (TC 2.A.102) family.</text>
</comment>
<comment type="subcellular location">
    <subcellularLocation>
        <location evidence="1 8">Cell membrane</location>
        <topology evidence="1 8">Multi-pass membrane protein</topology>
    </subcellularLocation>
</comment>
<keyword evidence="6 8" id="KW-1133">Transmembrane helix</keyword>
<comment type="caution">
    <text evidence="9">The sequence shown here is derived from an EMBL/GenBank/DDBJ whole genome shotgun (WGS) entry which is preliminary data.</text>
</comment>
<gene>
    <name evidence="9" type="ORF">GCM10009107_47050</name>
</gene>
<name>A0ABN1KCL6_9BURK</name>